<dbReference type="Pfam" id="PF03724">
    <property type="entry name" value="META"/>
    <property type="match status" value="2"/>
</dbReference>
<evidence type="ECO:0000259" key="1">
    <source>
        <dbReference type="Pfam" id="PF03724"/>
    </source>
</evidence>
<dbReference type="InterPro" id="IPR038670">
    <property type="entry name" value="HslJ-like_sf"/>
</dbReference>
<name>A0A1C5APY6_9ACTN</name>
<gene>
    <name evidence="2" type="ORF">GA0070216_12135</name>
</gene>
<accession>A0A1C5APY6</accession>
<dbReference type="RefSeq" id="WP_176739185.1">
    <property type="nucleotide sequence ID" value="NZ_FMCU01000021.1"/>
</dbReference>
<evidence type="ECO:0000313" key="2">
    <source>
        <dbReference type="EMBL" id="SCF47084.1"/>
    </source>
</evidence>
<dbReference type="Gene3D" id="2.40.128.270">
    <property type="match status" value="1"/>
</dbReference>
<feature type="domain" description="DUF306" evidence="1">
    <location>
        <begin position="45"/>
        <end position="128"/>
    </location>
</feature>
<proteinExistence type="predicted"/>
<reference evidence="3" key="1">
    <citation type="submission" date="2016-06" db="EMBL/GenBank/DDBJ databases">
        <authorList>
            <person name="Varghese N."/>
            <person name="Submissions Spin"/>
        </authorList>
    </citation>
    <scope>NUCLEOTIDE SEQUENCE [LARGE SCALE GENOMIC DNA]</scope>
    <source>
        <strain evidence="3">DSM 44100</strain>
    </source>
</reference>
<dbReference type="PANTHER" id="PTHR35535">
    <property type="entry name" value="HEAT SHOCK PROTEIN HSLJ"/>
    <property type="match status" value="1"/>
</dbReference>
<keyword evidence="3" id="KW-1185">Reference proteome</keyword>
<organism evidence="2 3">
    <name type="scientific">Micromonospora matsumotoense</name>
    <dbReference type="NCBI Taxonomy" id="121616"/>
    <lineage>
        <taxon>Bacteria</taxon>
        <taxon>Bacillati</taxon>
        <taxon>Actinomycetota</taxon>
        <taxon>Actinomycetes</taxon>
        <taxon>Micromonosporales</taxon>
        <taxon>Micromonosporaceae</taxon>
        <taxon>Micromonospora</taxon>
    </lineage>
</organism>
<dbReference type="AlphaFoldDB" id="A0A1C5APY6"/>
<protein>
    <submittedName>
        <fullName evidence="2">META domain-containing protein</fullName>
    </submittedName>
</protein>
<dbReference type="EMBL" id="FMCU01000021">
    <property type="protein sequence ID" value="SCF47084.1"/>
    <property type="molecule type" value="Genomic_DNA"/>
</dbReference>
<dbReference type="InterPro" id="IPR053147">
    <property type="entry name" value="Hsp_HslJ-like"/>
</dbReference>
<dbReference type="STRING" id="121616.GA0070216_12135"/>
<dbReference type="PANTHER" id="PTHR35535:SF2">
    <property type="entry name" value="DUF306 DOMAIN-CONTAINING PROTEIN"/>
    <property type="match status" value="1"/>
</dbReference>
<evidence type="ECO:0000313" key="3">
    <source>
        <dbReference type="Proteomes" id="UP000198797"/>
    </source>
</evidence>
<sequence length="252" mass="26571">MNTLTNSIVLAVLAVGTAVLPGTEPGFEEDRTFQSVAVTQGGQPRPLLPGTVIRLRITDGSLRAQAGGNLVSGRVDTGDARLVVTGQRTTDLSYSPEQRAQDTWWGQFLGAGPQWARTGDELLLWIDGTQIRLAAVPEADRPLAQTYWLVESTSRPGTAPVPAGVHAHLVFHGGAVTGGLACNWLDGGAAVDEGTVLVSGLGLTKRMCREADIRLEIAVFDVLDGAVAADLDVDRLELTDADGNRLHLGAAF</sequence>
<feature type="domain" description="DUF306" evidence="1">
    <location>
        <begin position="141"/>
        <end position="246"/>
    </location>
</feature>
<dbReference type="Proteomes" id="UP000198797">
    <property type="component" value="Unassembled WGS sequence"/>
</dbReference>
<dbReference type="InterPro" id="IPR005184">
    <property type="entry name" value="DUF306_Meta_HslJ"/>
</dbReference>